<evidence type="ECO:0000313" key="1">
    <source>
        <dbReference type="EMBL" id="GFN93471.1"/>
    </source>
</evidence>
<accession>A0AAV3ZG15</accession>
<gene>
    <name evidence="1" type="ORF">PoB_001997700</name>
</gene>
<keyword evidence="2" id="KW-1185">Reference proteome</keyword>
<dbReference type="Proteomes" id="UP000735302">
    <property type="component" value="Unassembled WGS sequence"/>
</dbReference>
<name>A0AAV3ZG15_9GAST</name>
<evidence type="ECO:0000313" key="2">
    <source>
        <dbReference type="Proteomes" id="UP000735302"/>
    </source>
</evidence>
<proteinExistence type="predicted"/>
<organism evidence="1 2">
    <name type="scientific">Plakobranchus ocellatus</name>
    <dbReference type="NCBI Taxonomy" id="259542"/>
    <lineage>
        <taxon>Eukaryota</taxon>
        <taxon>Metazoa</taxon>
        <taxon>Spiralia</taxon>
        <taxon>Lophotrochozoa</taxon>
        <taxon>Mollusca</taxon>
        <taxon>Gastropoda</taxon>
        <taxon>Heterobranchia</taxon>
        <taxon>Euthyneura</taxon>
        <taxon>Panpulmonata</taxon>
        <taxon>Sacoglossa</taxon>
        <taxon>Placobranchoidea</taxon>
        <taxon>Plakobranchidae</taxon>
        <taxon>Plakobranchus</taxon>
    </lineage>
</organism>
<dbReference type="EMBL" id="BLXT01002349">
    <property type="protein sequence ID" value="GFN93471.1"/>
    <property type="molecule type" value="Genomic_DNA"/>
</dbReference>
<reference evidence="1 2" key="1">
    <citation type="journal article" date="2021" name="Elife">
        <title>Chloroplast acquisition without the gene transfer in kleptoplastic sea slugs, Plakobranchus ocellatus.</title>
        <authorList>
            <person name="Maeda T."/>
            <person name="Takahashi S."/>
            <person name="Yoshida T."/>
            <person name="Shimamura S."/>
            <person name="Takaki Y."/>
            <person name="Nagai Y."/>
            <person name="Toyoda A."/>
            <person name="Suzuki Y."/>
            <person name="Arimoto A."/>
            <person name="Ishii H."/>
            <person name="Satoh N."/>
            <person name="Nishiyama T."/>
            <person name="Hasebe M."/>
            <person name="Maruyama T."/>
            <person name="Minagawa J."/>
            <person name="Obokata J."/>
            <person name="Shigenobu S."/>
        </authorList>
    </citation>
    <scope>NUCLEOTIDE SEQUENCE [LARGE SCALE GENOMIC DNA]</scope>
</reference>
<protein>
    <submittedName>
        <fullName evidence="1">Uncharacterized protein</fullName>
    </submittedName>
</protein>
<dbReference type="AlphaFoldDB" id="A0AAV3ZG15"/>
<comment type="caution">
    <text evidence="1">The sequence shown here is derived from an EMBL/GenBank/DDBJ whole genome shotgun (WGS) entry which is preliminary data.</text>
</comment>
<sequence length="111" mass="12503">MPDVRTHGVATSTSVGDWPLQNWRLSRINYTGNRERRLATAVGNSRHQSSVGPPYIGTSLKNYLNNETTKHKLLDNEDMPGRQHSTTGETICLSSYYIFICHIMSLSIISH</sequence>